<dbReference type="InterPro" id="IPR012340">
    <property type="entry name" value="NA-bd_OB-fold"/>
</dbReference>
<dbReference type="Gramene" id="Psat3g162360.1">
    <property type="protein sequence ID" value="Psat3g162360.1.cds"/>
    <property type="gene ID" value="Psat3g162360"/>
</dbReference>
<dbReference type="SUPFAM" id="SSF50249">
    <property type="entry name" value="Nucleic acid-binding proteins"/>
    <property type="match status" value="1"/>
</dbReference>
<evidence type="ECO:0000313" key="3">
    <source>
        <dbReference type="Proteomes" id="UP001058974"/>
    </source>
</evidence>
<sequence length="105" mass="12502">MSRPPILIKDLPPDQKHWKIVIHVIDLWLVKERNGQQHVKVIIQDAEDHQIHVVIRNRELDVWNQTLQEHHTYMVYNGEPLINDLPLKVCANKFQLFLMVQLQSL</sequence>
<proteinExistence type="predicted"/>
<gene>
    <name evidence="2" type="ORF">KIW84_035061</name>
</gene>
<name>A0A9D5B5E4_PEA</name>
<accession>A0A9D5B5E4</accession>
<comment type="caution">
    <text evidence="2">The sequence shown here is derived from an EMBL/GenBank/DDBJ whole genome shotgun (WGS) entry which is preliminary data.</text>
</comment>
<dbReference type="Gramene" id="PSAT_LOCUS11659_t1">
    <property type="protein sequence ID" value="CAL5191723.1"/>
    <property type="gene ID" value="PSAT_LOCUS11659"/>
</dbReference>
<organism evidence="2 3">
    <name type="scientific">Pisum sativum</name>
    <name type="common">Garden pea</name>
    <name type="synonym">Lathyrus oleraceus</name>
    <dbReference type="NCBI Taxonomy" id="3888"/>
    <lineage>
        <taxon>Eukaryota</taxon>
        <taxon>Viridiplantae</taxon>
        <taxon>Streptophyta</taxon>
        <taxon>Embryophyta</taxon>
        <taxon>Tracheophyta</taxon>
        <taxon>Spermatophyta</taxon>
        <taxon>Magnoliopsida</taxon>
        <taxon>eudicotyledons</taxon>
        <taxon>Gunneridae</taxon>
        <taxon>Pentapetalae</taxon>
        <taxon>rosids</taxon>
        <taxon>fabids</taxon>
        <taxon>Fabales</taxon>
        <taxon>Fabaceae</taxon>
        <taxon>Papilionoideae</taxon>
        <taxon>50 kb inversion clade</taxon>
        <taxon>NPAAA clade</taxon>
        <taxon>Hologalegina</taxon>
        <taxon>IRL clade</taxon>
        <taxon>Fabeae</taxon>
        <taxon>Lathyrus</taxon>
    </lineage>
</organism>
<reference evidence="2 3" key="1">
    <citation type="journal article" date="2022" name="Nat. Genet.">
        <title>Improved pea reference genome and pan-genome highlight genomic features and evolutionary characteristics.</title>
        <authorList>
            <person name="Yang T."/>
            <person name="Liu R."/>
            <person name="Luo Y."/>
            <person name="Hu S."/>
            <person name="Wang D."/>
            <person name="Wang C."/>
            <person name="Pandey M.K."/>
            <person name="Ge S."/>
            <person name="Xu Q."/>
            <person name="Li N."/>
            <person name="Li G."/>
            <person name="Huang Y."/>
            <person name="Saxena R.K."/>
            <person name="Ji Y."/>
            <person name="Li M."/>
            <person name="Yan X."/>
            <person name="He Y."/>
            <person name="Liu Y."/>
            <person name="Wang X."/>
            <person name="Xiang C."/>
            <person name="Varshney R.K."/>
            <person name="Ding H."/>
            <person name="Gao S."/>
            <person name="Zong X."/>
        </authorList>
    </citation>
    <scope>NUCLEOTIDE SEQUENCE [LARGE SCALE GENOMIC DNA]</scope>
    <source>
        <strain evidence="2 3">cv. Zhongwan 6</strain>
    </source>
</reference>
<evidence type="ECO:0000313" key="2">
    <source>
        <dbReference type="EMBL" id="KAI5430701.1"/>
    </source>
</evidence>
<dbReference type="Proteomes" id="UP001058974">
    <property type="component" value="Chromosome 3"/>
</dbReference>
<feature type="domain" description="Replication protein A 70 kDa DNA-binding subunit B/D first OB fold" evidence="1">
    <location>
        <begin position="8"/>
        <end position="99"/>
    </location>
</feature>
<dbReference type="AlphaFoldDB" id="A0A9D5B5E4"/>
<protein>
    <recommendedName>
        <fullName evidence="1">Replication protein A 70 kDa DNA-binding subunit B/D first OB fold domain-containing protein</fullName>
    </recommendedName>
</protein>
<dbReference type="Pfam" id="PF02721">
    <property type="entry name" value="DUF223"/>
    <property type="match status" value="1"/>
</dbReference>
<dbReference type="Gramene" id="Psat03G0506100-T1">
    <property type="protein sequence ID" value="KAI5430701.1"/>
    <property type="gene ID" value="KIW84_035061"/>
</dbReference>
<dbReference type="Gene3D" id="2.40.50.140">
    <property type="entry name" value="Nucleic acid-binding proteins"/>
    <property type="match status" value="1"/>
</dbReference>
<dbReference type="EMBL" id="JAMSHJ010000003">
    <property type="protein sequence ID" value="KAI5430701.1"/>
    <property type="molecule type" value="Genomic_DNA"/>
</dbReference>
<keyword evidence="3" id="KW-1185">Reference proteome</keyword>
<evidence type="ECO:0000259" key="1">
    <source>
        <dbReference type="Pfam" id="PF02721"/>
    </source>
</evidence>
<dbReference type="InterPro" id="IPR003871">
    <property type="entry name" value="RFA1B/D_OB_1st"/>
</dbReference>